<dbReference type="CDD" id="cd01098">
    <property type="entry name" value="PAN_AP_plant"/>
    <property type="match status" value="1"/>
</dbReference>
<evidence type="ECO:0000259" key="4">
    <source>
        <dbReference type="PROSITE" id="PS50948"/>
    </source>
</evidence>
<gene>
    <name evidence="5" type="ORF">CTI12_AA200780</name>
</gene>
<dbReference type="InterPro" id="IPR003609">
    <property type="entry name" value="Pan_app"/>
</dbReference>
<proteinExistence type="predicted"/>
<dbReference type="Proteomes" id="UP000245207">
    <property type="component" value="Unassembled WGS sequence"/>
</dbReference>
<evidence type="ECO:0000256" key="2">
    <source>
        <dbReference type="ARBA" id="ARBA00023157"/>
    </source>
</evidence>
<dbReference type="STRING" id="35608.A0A2U1P0Y9"/>
<organism evidence="5 6">
    <name type="scientific">Artemisia annua</name>
    <name type="common">Sweet wormwood</name>
    <dbReference type="NCBI Taxonomy" id="35608"/>
    <lineage>
        <taxon>Eukaryota</taxon>
        <taxon>Viridiplantae</taxon>
        <taxon>Streptophyta</taxon>
        <taxon>Embryophyta</taxon>
        <taxon>Tracheophyta</taxon>
        <taxon>Spermatophyta</taxon>
        <taxon>Magnoliopsida</taxon>
        <taxon>eudicotyledons</taxon>
        <taxon>Gunneridae</taxon>
        <taxon>Pentapetalae</taxon>
        <taxon>asterids</taxon>
        <taxon>campanulids</taxon>
        <taxon>Asterales</taxon>
        <taxon>Asteraceae</taxon>
        <taxon>Asteroideae</taxon>
        <taxon>Anthemideae</taxon>
        <taxon>Artemisiinae</taxon>
        <taxon>Artemisia</taxon>
    </lineage>
</organism>
<keyword evidence="3" id="KW-1133">Transmembrane helix</keyword>
<dbReference type="AlphaFoldDB" id="A0A2U1P0Y9"/>
<keyword evidence="1" id="KW-0732">Signal</keyword>
<dbReference type="OrthoDB" id="1910371at2759"/>
<dbReference type="Pfam" id="PF00954">
    <property type="entry name" value="S_locus_glycop"/>
    <property type="match status" value="1"/>
</dbReference>
<comment type="caution">
    <text evidence="5">The sequence shown here is derived from an EMBL/GenBank/DDBJ whole genome shotgun (WGS) entry which is preliminary data.</text>
</comment>
<keyword evidence="3" id="KW-0812">Transmembrane</keyword>
<reference evidence="5 6" key="1">
    <citation type="journal article" date="2018" name="Mol. Plant">
        <title>The genome of Artemisia annua provides insight into the evolution of Asteraceae family and artemisinin biosynthesis.</title>
        <authorList>
            <person name="Shen Q."/>
            <person name="Zhang L."/>
            <person name="Liao Z."/>
            <person name="Wang S."/>
            <person name="Yan T."/>
            <person name="Shi P."/>
            <person name="Liu M."/>
            <person name="Fu X."/>
            <person name="Pan Q."/>
            <person name="Wang Y."/>
            <person name="Lv Z."/>
            <person name="Lu X."/>
            <person name="Zhang F."/>
            <person name="Jiang W."/>
            <person name="Ma Y."/>
            <person name="Chen M."/>
            <person name="Hao X."/>
            <person name="Li L."/>
            <person name="Tang Y."/>
            <person name="Lv G."/>
            <person name="Zhou Y."/>
            <person name="Sun X."/>
            <person name="Brodelius P.E."/>
            <person name="Rose J.K.C."/>
            <person name="Tang K."/>
        </authorList>
    </citation>
    <scope>NUCLEOTIDE SEQUENCE [LARGE SCALE GENOMIC DNA]</scope>
    <source>
        <strain evidence="6">cv. Huhao1</strain>
        <tissue evidence="5">Leaf</tissue>
    </source>
</reference>
<dbReference type="PROSITE" id="PS50948">
    <property type="entry name" value="PAN"/>
    <property type="match status" value="1"/>
</dbReference>
<name>A0A2U1P0Y9_ARTAN</name>
<keyword evidence="2" id="KW-1015">Disulfide bond</keyword>
<feature type="transmembrane region" description="Helical" evidence="3">
    <location>
        <begin position="218"/>
        <end position="240"/>
    </location>
</feature>
<dbReference type="Pfam" id="PF08276">
    <property type="entry name" value="PAN_2"/>
    <property type="match status" value="1"/>
</dbReference>
<protein>
    <submittedName>
        <fullName evidence="5">S-locus glycoprotein domain-containing protein</fullName>
    </submittedName>
</protein>
<keyword evidence="6" id="KW-1185">Reference proteome</keyword>
<evidence type="ECO:0000313" key="5">
    <source>
        <dbReference type="EMBL" id="PWA79419.1"/>
    </source>
</evidence>
<sequence>MLSFIVNVFISKTEASYAYHIENSTSILSRLMLNSSGKIVSTVWAEESKKWQRVLEFPNNICDNYNSCGAYGSCNTVNMVEKSCACLDEYRFLPRDDDRSGGCVRRTPLDCKSGSEGFIKYSKIKLPDSQNAWFNTTMSLDECEAKCLQNCSCMAYADTNIIGEGSTGCMMWFNDLIDIRVSTDAGREIFVRTASSQIGSSNSSSDPAKKKGGSKTKIILVVLFPGFLLIGFSITLLWYARVKKNKADSMVNDRWEFAKDGFIKGQKHLLKSINRKKATQVTVQQKVIQQKDPEPEIIHVSRDDENRHSHLWKEVESKNRQEYVNAGASETKTTSRNFANQNVGSKKQLKGMY</sequence>
<evidence type="ECO:0000256" key="3">
    <source>
        <dbReference type="SAM" id="Phobius"/>
    </source>
</evidence>
<accession>A0A2U1P0Y9</accession>
<feature type="domain" description="Apple" evidence="4">
    <location>
        <begin position="111"/>
        <end position="194"/>
    </location>
</feature>
<dbReference type="PANTHER" id="PTHR32444">
    <property type="entry name" value="BULB-TYPE LECTIN DOMAIN-CONTAINING PROTEIN"/>
    <property type="match status" value="1"/>
</dbReference>
<keyword evidence="3" id="KW-0472">Membrane</keyword>
<evidence type="ECO:0000313" key="6">
    <source>
        <dbReference type="Proteomes" id="UP000245207"/>
    </source>
</evidence>
<dbReference type="EMBL" id="PKPP01001860">
    <property type="protein sequence ID" value="PWA79419.1"/>
    <property type="molecule type" value="Genomic_DNA"/>
</dbReference>
<dbReference type="GO" id="GO:0048544">
    <property type="term" value="P:recognition of pollen"/>
    <property type="evidence" value="ECO:0007669"/>
    <property type="project" value="InterPro"/>
</dbReference>
<dbReference type="SMART" id="SM00473">
    <property type="entry name" value="PAN_AP"/>
    <property type="match status" value="1"/>
</dbReference>
<dbReference type="PANTHER" id="PTHR32444:SF183">
    <property type="entry name" value="APPLE DOMAIN-CONTAINING PROTEIN"/>
    <property type="match status" value="1"/>
</dbReference>
<dbReference type="InterPro" id="IPR000858">
    <property type="entry name" value="S_locus_glycoprot_dom"/>
</dbReference>
<evidence type="ECO:0000256" key="1">
    <source>
        <dbReference type="ARBA" id="ARBA00022729"/>
    </source>
</evidence>